<name>A0A345HZE1_9ACTN</name>
<keyword evidence="1" id="KW-0472">Membrane</keyword>
<sequence length="74" mass="7811">MKTFLGFLSFLLLSQGVGGVLYELTGGWFRLWSVVSRNDLFDGYETAVSIALIVAGIAVGAAASAVSTARRGRV</sequence>
<dbReference type="AlphaFoldDB" id="A0A345HZE1"/>
<reference evidence="3" key="1">
    <citation type="submission" date="2018-07" db="EMBL/GenBank/DDBJ databases">
        <authorList>
            <person name="Zhao J."/>
        </authorList>
    </citation>
    <scope>NUCLEOTIDE SEQUENCE [LARGE SCALE GENOMIC DNA]</scope>
    <source>
        <strain evidence="3">GSSD-12</strain>
    </source>
</reference>
<protein>
    <submittedName>
        <fullName evidence="2">Uncharacterized protein</fullName>
    </submittedName>
</protein>
<keyword evidence="1" id="KW-1133">Transmembrane helix</keyword>
<accession>A0A345HZE1</accession>
<organism evidence="2 3">
    <name type="scientific">Streptomyces paludis</name>
    <dbReference type="NCBI Taxonomy" id="2282738"/>
    <lineage>
        <taxon>Bacteria</taxon>
        <taxon>Bacillati</taxon>
        <taxon>Actinomycetota</taxon>
        <taxon>Actinomycetes</taxon>
        <taxon>Kitasatosporales</taxon>
        <taxon>Streptomycetaceae</taxon>
        <taxon>Streptomyces</taxon>
    </lineage>
</organism>
<evidence type="ECO:0000313" key="3">
    <source>
        <dbReference type="Proteomes" id="UP000253868"/>
    </source>
</evidence>
<dbReference type="EMBL" id="CP031194">
    <property type="protein sequence ID" value="AXG82065.1"/>
    <property type="molecule type" value="Genomic_DNA"/>
</dbReference>
<evidence type="ECO:0000313" key="2">
    <source>
        <dbReference type="EMBL" id="AXG82065.1"/>
    </source>
</evidence>
<proteinExistence type="predicted"/>
<keyword evidence="1" id="KW-0812">Transmembrane</keyword>
<feature type="transmembrane region" description="Helical" evidence="1">
    <location>
        <begin position="43"/>
        <end position="66"/>
    </location>
</feature>
<keyword evidence="3" id="KW-1185">Reference proteome</keyword>
<dbReference type="KEGG" id="spad:DVK44_34895"/>
<dbReference type="Proteomes" id="UP000253868">
    <property type="component" value="Chromosome"/>
</dbReference>
<evidence type="ECO:0000256" key="1">
    <source>
        <dbReference type="SAM" id="Phobius"/>
    </source>
</evidence>
<gene>
    <name evidence="2" type="ORF">DVK44_34895</name>
</gene>
<dbReference type="RefSeq" id="WP_114664605.1">
    <property type="nucleotide sequence ID" value="NZ_CP031194.1"/>
</dbReference>